<evidence type="ECO:0000256" key="2">
    <source>
        <dbReference type="ARBA" id="ARBA00022692"/>
    </source>
</evidence>
<reference evidence="7" key="1">
    <citation type="submission" date="2018-02" db="EMBL/GenBank/DDBJ databases">
        <authorList>
            <person name="Hausmann B."/>
        </authorList>
    </citation>
    <scope>NUCLEOTIDE SEQUENCE [LARGE SCALE GENOMIC DNA]</scope>
    <source>
        <strain evidence="7">Peat soil MAG SbA1</strain>
    </source>
</reference>
<dbReference type="GO" id="GO:0012505">
    <property type="term" value="C:endomembrane system"/>
    <property type="evidence" value="ECO:0007669"/>
    <property type="project" value="UniProtKB-SubCell"/>
</dbReference>
<feature type="transmembrane region" description="Helical" evidence="5">
    <location>
        <begin position="65"/>
        <end position="84"/>
    </location>
</feature>
<proteinExistence type="predicted"/>
<dbReference type="Pfam" id="PF04191">
    <property type="entry name" value="PEMT"/>
    <property type="match status" value="1"/>
</dbReference>
<dbReference type="OrthoDB" id="272002at2"/>
<keyword evidence="2 5" id="KW-0812">Transmembrane</keyword>
<keyword evidence="3 5" id="KW-1133">Transmembrane helix</keyword>
<dbReference type="GO" id="GO:0032259">
    <property type="term" value="P:methylation"/>
    <property type="evidence" value="ECO:0007669"/>
    <property type="project" value="UniProtKB-KW"/>
</dbReference>
<comment type="subcellular location">
    <subcellularLocation>
        <location evidence="1">Endomembrane system</location>
        <topology evidence="1">Multi-pass membrane protein</topology>
    </subcellularLocation>
</comment>
<dbReference type="PANTHER" id="PTHR12714">
    <property type="entry name" value="PROTEIN-S ISOPRENYLCYSTEINE O-METHYLTRANSFERASE"/>
    <property type="match status" value="1"/>
</dbReference>
<dbReference type="AlphaFoldDB" id="A0A2U3K7K8"/>
<feature type="transmembrane region" description="Helical" evidence="5">
    <location>
        <begin position="39"/>
        <end position="59"/>
    </location>
</feature>
<protein>
    <submittedName>
        <fullName evidence="6">Isoprenylcysteine carboxyl methyltransferase</fullName>
    </submittedName>
</protein>
<name>A0A2U3K7K8_9BACT</name>
<keyword evidence="6" id="KW-0808">Transferase</keyword>
<dbReference type="InterPro" id="IPR007318">
    <property type="entry name" value="Phopholipid_MeTrfase"/>
</dbReference>
<dbReference type="GO" id="GO:0008168">
    <property type="term" value="F:methyltransferase activity"/>
    <property type="evidence" value="ECO:0007669"/>
    <property type="project" value="UniProtKB-KW"/>
</dbReference>
<evidence type="ECO:0000256" key="1">
    <source>
        <dbReference type="ARBA" id="ARBA00004127"/>
    </source>
</evidence>
<evidence type="ECO:0000313" key="6">
    <source>
        <dbReference type="EMBL" id="SPF35662.1"/>
    </source>
</evidence>
<evidence type="ECO:0000256" key="3">
    <source>
        <dbReference type="ARBA" id="ARBA00022989"/>
    </source>
</evidence>
<accession>A0A2U3K7K8</accession>
<organism evidence="6 7">
    <name type="scientific">Candidatus Sulfotelmatobacter kueseliae</name>
    <dbReference type="NCBI Taxonomy" id="2042962"/>
    <lineage>
        <taxon>Bacteria</taxon>
        <taxon>Pseudomonadati</taxon>
        <taxon>Acidobacteriota</taxon>
        <taxon>Terriglobia</taxon>
        <taxon>Terriglobales</taxon>
        <taxon>Candidatus Korobacteraceae</taxon>
        <taxon>Candidatus Sulfotelmatobacter</taxon>
    </lineage>
</organism>
<dbReference type="EMBL" id="OMOD01000049">
    <property type="protein sequence ID" value="SPF35662.1"/>
    <property type="molecule type" value="Genomic_DNA"/>
</dbReference>
<dbReference type="PANTHER" id="PTHR12714:SF24">
    <property type="entry name" value="SLR1182 PROTEIN"/>
    <property type="match status" value="1"/>
</dbReference>
<keyword evidence="4 5" id="KW-0472">Membrane</keyword>
<dbReference type="Gene3D" id="1.20.120.1630">
    <property type="match status" value="1"/>
</dbReference>
<evidence type="ECO:0000256" key="5">
    <source>
        <dbReference type="SAM" id="Phobius"/>
    </source>
</evidence>
<keyword evidence="6" id="KW-0489">Methyltransferase</keyword>
<sequence length="117" mass="13456">MLGFAVALRCVWDFGWTGRGTPAPIVPPRRLVVVGFYRYVRNPMYVGFAAGWIGLWIVFGHPDPRLIAAVAAVALGVHLFVVFYEEPTLRRKFGADYENYCRNVRRWLPRVRGWDKS</sequence>
<dbReference type="Proteomes" id="UP000238701">
    <property type="component" value="Unassembled WGS sequence"/>
</dbReference>
<gene>
    <name evidence="6" type="ORF">SBA1_1420001</name>
</gene>
<evidence type="ECO:0000313" key="7">
    <source>
        <dbReference type="Proteomes" id="UP000238701"/>
    </source>
</evidence>
<evidence type="ECO:0000256" key="4">
    <source>
        <dbReference type="ARBA" id="ARBA00023136"/>
    </source>
</evidence>